<evidence type="ECO:0000256" key="9">
    <source>
        <dbReference type="ARBA" id="ARBA00023239"/>
    </source>
</evidence>
<dbReference type="PROSITE" id="PS00887">
    <property type="entry name" value="ILVD_EDD_2"/>
    <property type="match status" value="1"/>
</dbReference>
<dbReference type="NCBIfam" id="TIGR00110">
    <property type="entry name" value="ilvD"/>
    <property type="match status" value="1"/>
</dbReference>
<keyword evidence="9" id="KW-0456">Lyase</keyword>
<comment type="cofactor">
    <cofactor evidence="15">
        <name>[2Fe-2S] cluster</name>
        <dbReference type="ChEBI" id="CHEBI:190135"/>
    </cofactor>
</comment>
<keyword evidence="3" id="KW-0028">Amino-acid biosynthesis</keyword>
<dbReference type="GO" id="GO:0004160">
    <property type="term" value="F:dihydroxy-acid dehydratase activity"/>
    <property type="evidence" value="ECO:0007669"/>
    <property type="project" value="UniProtKB-EC"/>
</dbReference>
<evidence type="ECO:0000256" key="7">
    <source>
        <dbReference type="ARBA" id="ARBA00023004"/>
    </source>
</evidence>
<dbReference type="InterPro" id="IPR042096">
    <property type="entry name" value="Dihydro-acid_dehy_C"/>
</dbReference>
<dbReference type="InterPro" id="IPR004404">
    <property type="entry name" value="DihydroxyA_deHydtase"/>
</dbReference>
<comment type="catalytic activity">
    <reaction evidence="16">
        <text>(2R,3R)-2,3-dihydroxy-3-methylpentanoate = (S)-3-methyl-2-oxopentanoate + H2O</text>
        <dbReference type="Rhea" id="RHEA:27694"/>
        <dbReference type="ChEBI" id="CHEBI:15377"/>
        <dbReference type="ChEBI" id="CHEBI:35146"/>
        <dbReference type="ChEBI" id="CHEBI:49258"/>
        <dbReference type="EC" id="4.2.1.9"/>
    </reaction>
    <physiologicalReaction direction="left-to-right" evidence="16">
        <dbReference type="Rhea" id="RHEA:27695"/>
    </physiologicalReaction>
</comment>
<keyword evidence="5" id="KW-0479">Metal-binding</keyword>
<comment type="cofactor">
    <cofactor evidence="1">
        <name>Mg(2+)</name>
        <dbReference type="ChEBI" id="CHEBI:18420"/>
    </cofactor>
</comment>
<dbReference type="GO" id="GO:0051537">
    <property type="term" value="F:2 iron, 2 sulfur cluster binding"/>
    <property type="evidence" value="ECO:0007669"/>
    <property type="project" value="UniProtKB-KW"/>
</dbReference>
<evidence type="ECO:0000256" key="3">
    <source>
        <dbReference type="ARBA" id="ARBA00022605"/>
    </source>
</evidence>
<dbReference type="OrthoDB" id="3851628at2759"/>
<keyword evidence="7" id="KW-0408">Iron</keyword>
<evidence type="ECO:0000256" key="6">
    <source>
        <dbReference type="ARBA" id="ARBA00022842"/>
    </source>
</evidence>
<feature type="domain" description="Dihydroxy-acid/6-phosphogluconate dehydratase C-terminal" evidence="18">
    <location>
        <begin position="422"/>
        <end position="611"/>
    </location>
</feature>
<evidence type="ECO:0000259" key="17">
    <source>
        <dbReference type="Pfam" id="PF00920"/>
    </source>
</evidence>
<evidence type="ECO:0000256" key="10">
    <source>
        <dbReference type="ARBA" id="ARBA00023304"/>
    </source>
</evidence>
<evidence type="ECO:0000256" key="16">
    <source>
        <dbReference type="ARBA" id="ARBA00052865"/>
    </source>
</evidence>
<dbReference type="PANTHER" id="PTHR21000">
    <property type="entry name" value="DIHYDROXY-ACID DEHYDRATASE DAD"/>
    <property type="match status" value="1"/>
</dbReference>
<evidence type="ECO:0000256" key="13">
    <source>
        <dbReference type="ARBA" id="ARBA00029437"/>
    </source>
</evidence>
<dbReference type="Proteomes" id="UP000037460">
    <property type="component" value="Unassembled WGS sequence"/>
</dbReference>
<evidence type="ECO:0000256" key="5">
    <source>
        <dbReference type="ARBA" id="ARBA00022723"/>
    </source>
</evidence>
<evidence type="ECO:0000313" key="19">
    <source>
        <dbReference type="EMBL" id="KOO23527.1"/>
    </source>
</evidence>
<dbReference type="PROSITE" id="PS00886">
    <property type="entry name" value="ILVD_EDD_1"/>
    <property type="match status" value="1"/>
</dbReference>
<evidence type="ECO:0000256" key="4">
    <source>
        <dbReference type="ARBA" id="ARBA00022714"/>
    </source>
</evidence>
<dbReference type="InterPro" id="IPR020558">
    <property type="entry name" value="DiOHA_6PGluconate_deHydtase_CS"/>
</dbReference>
<gene>
    <name evidence="19" type="ORF">Ctob_001184</name>
</gene>
<dbReference type="GO" id="GO:0009099">
    <property type="term" value="P:L-valine biosynthetic process"/>
    <property type="evidence" value="ECO:0007669"/>
    <property type="project" value="UniProtKB-UniPathway"/>
</dbReference>
<evidence type="ECO:0000259" key="18">
    <source>
        <dbReference type="Pfam" id="PF24877"/>
    </source>
</evidence>
<dbReference type="PANTHER" id="PTHR21000:SF5">
    <property type="entry name" value="DIHYDROXY-ACID DEHYDRATASE, MITOCHONDRIAL"/>
    <property type="match status" value="1"/>
</dbReference>
<evidence type="ECO:0000256" key="2">
    <source>
        <dbReference type="ARBA" id="ARBA00006486"/>
    </source>
</evidence>
<evidence type="ECO:0000313" key="20">
    <source>
        <dbReference type="Proteomes" id="UP000037460"/>
    </source>
</evidence>
<dbReference type="NCBIfam" id="NF002068">
    <property type="entry name" value="PRK00911.1"/>
    <property type="match status" value="1"/>
</dbReference>
<dbReference type="EMBL" id="JWZX01003182">
    <property type="protein sequence ID" value="KOO23527.1"/>
    <property type="molecule type" value="Genomic_DNA"/>
</dbReference>
<dbReference type="GO" id="GO:0009097">
    <property type="term" value="P:isoleucine biosynthetic process"/>
    <property type="evidence" value="ECO:0007669"/>
    <property type="project" value="UniProtKB-UniPathway"/>
</dbReference>
<comment type="pathway">
    <text evidence="13">Amino-acid biosynthesis; L-isoleucine biosynthesis; L-isoleucine from 2-oxobutanoate: step 3/4.</text>
</comment>
<keyword evidence="6" id="KW-0460">Magnesium</keyword>
<dbReference type="FunFam" id="3.50.30.80:FF:000001">
    <property type="entry name" value="Dihydroxy-acid dehydratase"/>
    <property type="match status" value="1"/>
</dbReference>
<evidence type="ECO:0000256" key="8">
    <source>
        <dbReference type="ARBA" id="ARBA00023014"/>
    </source>
</evidence>
<evidence type="ECO:0000256" key="15">
    <source>
        <dbReference type="ARBA" id="ARBA00034078"/>
    </source>
</evidence>
<comment type="pathway">
    <text evidence="12">Amino-acid biosynthesis; L-valine biosynthesis; L-valine from pyruvate: step 3/4.</text>
</comment>
<evidence type="ECO:0000256" key="1">
    <source>
        <dbReference type="ARBA" id="ARBA00001946"/>
    </source>
</evidence>
<dbReference type="Pfam" id="PF00920">
    <property type="entry name" value="ILVD_EDD_N"/>
    <property type="match status" value="1"/>
</dbReference>
<dbReference type="SUPFAM" id="SSF143975">
    <property type="entry name" value="IlvD/EDD N-terminal domain-like"/>
    <property type="match status" value="1"/>
</dbReference>
<dbReference type="InterPro" id="IPR056740">
    <property type="entry name" value="ILV_EDD_C"/>
</dbReference>
<dbReference type="SUPFAM" id="SSF52016">
    <property type="entry name" value="LeuD/IlvD-like"/>
    <property type="match status" value="1"/>
</dbReference>
<evidence type="ECO:0000256" key="11">
    <source>
        <dbReference type="ARBA" id="ARBA00029304"/>
    </source>
</evidence>
<sequence>MRRNAQLRLSQQQLRRWVRSKSEISGIGTYEAVLPNKAEADAGKPNKYSAVITQRKTQGAGQAQLFATDVGKVPQGMSKPQVGIASVWWEGNPCNMHLLDLAQVAKEKCLERGLIGLRFNSIGVSDGISNGTDGMAYSLQSRDLIADGIETVMGAQYYDANISIPGCDKNMPGCIMAMARFNRPSVMVYGGTIRAGCRPNMDEKLDIISAFQAYGEFVAGKIDDSTRLDVVRSSCPGPGACGGMYTANTMASAIEALGMSVPYSSSIPAWLPSANNGQGGLHPEKTDEVERAVAALEHCIKHDIKPRDIMTKAAFENAVRFIMVTGGSTNATIHIIAMARSAGVDFTLKDFRRISAETPFIADLKPSGKYVMEDLHKVGGTPAVLKYMLEKGYLDGSCLTVTGKTMAENLAPLPGLAKGQMVIGTFEKPVKATGHIAILEGNLAPEGAVGKITGKEGTSFQGPARCFDAEEDMMAAVLADRESLKGCVIVIRYEGPKGGPGMKEMLNPTSVVMGAGLGQDVALITDGRFSGGSHGFCVGHVAPEAQVGGPIALVKDGDIIRIDANDLSISVHISDAEMAKRRAAFVPPPYKYTRGTMYRYIKTVSSAQHGCVTDE</sequence>
<keyword evidence="10" id="KW-0100">Branched-chain amino acid biosynthesis</keyword>
<keyword evidence="20" id="KW-1185">Reference proteome</keyword>
<dbReference type="Gene3D" id="3.50.30.80">
    <property type="entry name" value="IlvD/EDD C-terminal domain-like"/>
    <property type="match status" value="1"/>
</dbReference>
<feature type="domain" description="Dihydroxy-acid/6-phosphogluconate dehydratase N-terminal" evidence="17">
    <location>
        <begin position="79"/>
        <end position="409"/>
    </location>
</feature>
<dbReference type="Pfam" id="PF24877">
    <property type="entry name" value="ILV_EDD_C"/>
    <property type="match status" value="1"/>
</dbReference>
<proteinExistence type="inferred from homology"/>
<reference evidence="20" key="1">
    <citation type="journal article" date="2015" name="PLoS Genet.">
        <title>Genome Sequence and Transcriptome Analyses of Chrysochromulina tobin: Metabolic Tools for Enhanced Algal Fitness in the Prominent Order Prymnesiales (Haptophyceae).</title>
        <authorList>
            <person name="Hovde B.T."/>
            <person name="Deodato C.R."/>
            <person name="Hunsperger H.M."/>
            <person name="Ryken S.A."/>
            <person name="Yost W."/>
            <person name="Jha R.K."/>
            <person name="Patterson J."/>
            <person name="Monnat R.J. Jr."/>
            <person name="Barlow S.B."/>
            <person name="Starkenburg S.R."/>
            <person name="Cattolico R.A."/>
        </authorList>
    </citation>
    <scope>NUCLEOTIDE SEQUENCE</scope>
    <source>
        <strain evidence="20">CCMP291</strain>
    </source>
</reference>
<dbReference type="GO" id="GO:0046872">
    <property type="term" value="F:metal ion binding"/>
    <property type="evidence" value="ECO:0007669"/>
    <property type="project" value="UniProtKB-KW"/>
</dbReference>
<evidence type="ECO:0000256" key="14">
    <source>
        <dbReference type="ARBA" id="ARBA00029490"/>
    </source>
</evidence>
<dbReference type="InterPro" id="IPR050165">
    <property type="entry name" value="DHAD_IlvD/Edd"/>
</dbReference>
<keyword evidence="8" id="KW-0411">Iron-sulfur</keyword>
<name>A0A0M0JB07_9EUKA</name>
<evidence type="ECO:0000256" key="12">
    <source>
        <dbReference type="ARBA" id="ARBA00029436"/>
    </source>
</evidence>
<keyword evidence="4" id="KW-0001">2Fe-2S</keyword>
<dbReference type="UniPathway" id="UPA00047">
    <property type="reaction ID" value="UER00057"/>
</dbReference>
<dbReference type="AlphaFoldDB" id="A0A0M0JB07"/>
<comment type="catalytic activity">
    <reaction evidence="11">
        <text>(2R)-2,3-dihydroxy-3-methylbutanoate = 3-methyl-2-oxobutanoate + H2O</text>
        <dbReference type="Rhea" id="RHEA:24809"/>
        <dbReference type="ChEBI" id="CHEBI:11851"/>
        <dbReference type="ChEBI" id="CHEBI:15377"/>
        <dbReference type="ChEBI" id="CHEBI:49072"/>
        <dbReference type="EC" id="4.2.1.9"/>
    </reaction>
    <physiologicalReaction direction="left-to-right" evidence="11">
        <dbReference type="Rhea" id="RHEA:24810"/>
    </physiologicalReaction>
</comment>
<comment type="similarity">
    <text evidence="2">Belongs to the IlvD/Edd family.</text>
</comment>
<dbReference type="EC" id="4.2.1.9" evidence="14"/>
<protein>
    <recommendedName>
        <fullName evidence="14">dihydroxy-acid dehydratase</fullName>
        <ecNumber evidence="14">4.2.1.9</ecNumber>
    </recommendedName>
</protein>
<accession>A0A0M0JB07</accession>
<dbReference type="InterPro" id="IPR037237">
    <property type="entry name" value="IlvD/EDD_N"/>
</dbReference>
<dbReference type="InterPro" id="IPR000581">
    <property type="entry name" value="ILV_EDD_N"/>
</dbReference>
<organism evidence="19 20">
    <name type="scientific">Chrysochromulina tobinii</name>
    <dbReference type="NCBI Taxonomy" id="1460289"/>
    <lineage>
        <taxon>Eukaryota</taxon>
        <taxon>Haptista</taxon>
        <taxon>Haptophyta</taxon>
        <taxon>Prymnesiophyceae</taxon>
        <taxon>Prymnesiales</taxon>
        <taxon>Chrysochromulinaceae</taxon>
        <taxon>Chrysochromulina</taxon>
    </lineage>
</organism>
<comment type="caution">
    <text evidence="19">The sequence shown here is derived from an EMBL/GenBank/DDBJ whole genome shotgun (WGS) entry which is preliminary data.</text>
</comment>
<dbReference type="UniPathway" id="UPA00049">
    <property type="reaction ID" value="UER00061"/>
</dbReference>